<reference evidence="3" key="2">
    <citation type="submission" date="2022-01" db="EMBL/GenBank/DDBJ databases">
        <authorList>
            <person name="Yamashiro T."/>
            <person name="Shiraishi A."/>
            <person name="Satake H."/>
            <person name="Nakayama K."/>
        </authorList>
    </citation>
    <scope>NUCLEOTIDE SEQUENCE</scope>
</reference>
<organism evidence="3 4">
    <name type="scientific">Tanacetum coccineum</name>
    <dbReference type="NCBI Taxonomy" id="301880"/>
    <lineage>
        <taxon>Eukaryota</taxon>
        <taxon>Viridiplantae</taxon>
        <taxon>Streptophyta</taxon>
        <taxon>Embryophyta</taxon>
        <taxon>Tracheophyta</taxon>
        <taxon>Spermatophyta</taxon>
        <taxon>Magnoliopsida</taxon>
        <taxon>eudicotyledons</taxon>
        <taxon>Gunneridae</taxon>
        <taxon>Pentapetalae</taxon>
        <taxon>asterids</taxon>
        <taxon>campanulids</taxon>
        <taxon>Asterales</taxon>
        <taxon>Asteraceae</taxon>
        <taxon>Asteroideae</taxon>
        <taxon>Anthemideae</taxon>
        <taxon>Anthemidinae</taxon>
        <taxon>Tanacetum</taxon>
    </lineage>
</organism>
<reference evidence="3" key="1">
    <citation type="journal article" date="2022" name="Int. J. Mol. Sci.">
        <title>Draft Genome of Tanacetum Coccineum: Genomic Comparison of Closely Related Tanacetum-Family Plants.</title>
        <authorList>
            <person name="Yamashiro T."/>
            <person name="Shiraishi A."/>
            <person name="Nakayama K."/>
            <person name="Satake H."/>
        </authorList>
    </citation>
    <scope>NUCLEOTIDE SEQUENCE</scope>
</reference>
<dbReference type="InterPro" id="IPR025724">
    <property type="entry name" value="GAG-pre-integrase_dom"/>
</dbReference>
<feature type="region of interest" description="Disordered" evidence="1">
    <location>
        <begin position="407"/>
        <end position="427"/>
    </location>
</feature>
<feature type="compositionally biased region" description="Polar residues" evidence="1">
    <location>
        <begin position="190"/>
        <end position="212"/>
    </location>
</feature>
<proteinExistence type="predicted"/>
<evidence type="ECO:0000256" key="1">
    <source>
        <dbReference type="SAM" id="MobiDB-lite"/>
    </source>
</evidence>
<evidence type="ECO:0000259" key="2">
    <source>
        <dbReference type="Pfam" id="PF13976"/>
    </source>
</evidence>
<evidence type="ECO:0000313" key="4">
    <source>
        <dbReference type="Proteomes" id="UP001151760"/>
    </source>
</evidence>
<feature type="compositionally biased region" description="Basic and acidic residues" evidence="1">
    <location>
        <begin position="175"/>
        <end position="189"/>
    </location>
</feature>
<dbReference type="Pfam" id="PF13976">
    <property type="entry name" value="gag_pre-integrs"/>
    <property type="match status" value="1"/>
</dbReference>
<gene>
    <name evidence="3" type="ORF">Tco_1110996</name>
</gene>
<keyword evidence="4" id="KW-1185">Reference proteome</keyword>
<dbReference type="Proteomes" id="UP001151760">
    <property type="component" value="Unassembled WGS sequence"/>
</dbReference>
<accession>A0ABQ5IMU6</accession>
<dbReference type="EMBL" id="BQNB010020885">
    <property type="protein sequence ID" value="GJU00658.1"/>
    <property type="molecule type" value="Genomic_DNA"/>
</dbReference>
<feature type="region of interest" description="Disordered" evidence="1">
    <location>
        <begin position="145"/>
        <end position="238"/>
    </location>
</feature>
<feature type="domain" description="GAG-pre-integrase" evidence="2">
    <location>
        <begin position="338"/>
        <end position="410"/>
    </location>
</feature>
<name>A0ABQ5IMU6_9ASTR</name>
<evidence type="ECO:0000313" key="3">
    <source>
        <dbReference type="EMBL" id="GJU00658.1"/>
    </source>
</evidence>
<protein>
    <submittedName>
        <fullName evidence="3">Retrovirus-related pol polyprotein from transposon TNT 1-94</fullName>
    </submittedName>
</protein>
<comment type="caution">
    <text evidence="3">The sequence shown here is derived from an EMBL/GenBank/DDBJ whole genome shotgun (WGS) entry which is preliminary data.</text>
</comment>
<sequence length="427" mass="48097">MNYSGTSVNIKLSKPSTSGTKLYSVTQFPKSKVIPKVVEKNDLSKSVTSHLTTKKIIEKCTKVLAPGLLKIEYEPINVYFKNNRVVHHDYLRVTKEHVATLQELLEEVRALKPLDEHIGHASKFAERIQELLVYVSASCPFTQSGNDKWAPATSHRKNNKPYVDASRTKQTIETIIKEHAVKQNTRKTDNTMFPSTRRVSSTNSSGSKPRSNTKNDRIPQPSSRSMKNKVEAHHRKFKSSANKNNHVSYCNENVKNVALSKNSDTICLSCNKSIMGYGDLQMGNILISRVYYVEGICHNLFSVGQFFDSDLEVAFRKHTCYVRNLAGVDLLSGSGGSNLYTISMADMIKSSPICLLSKASKTKSWLWHRRLFHLNFDTINKLAKQGLVKGLPKLKYTKDHLCSACQMGKSKKESHPHKPKPSINEKL</sequence>